<dbReference type="InterPro" id="IPR001611">
    <property type="entry name" value="Leu-rich_rpt"/>
</dbReference>
<dbReference type="PROSITE" id="PS51450">
    <property type="entry name" value="LRR"/>
    <property type="match status" value="1"/>
</dbReference>
<gene>
    <name evidence="3" type="ORF">L484_003018</name>
</gene>
<dbReference type="Pfam" id="PF23282">
    <property type="entry name" value="WHD_ROQ1"/>
    <property type="match status" value="1"/>
</dbReference>
<dbReference type="InterPro" id="IPR058192">
    <property type="entry name" value="WHD_ROQ1-like"/>
</dbReference>
<evidence type="ECO:0000259" key="2">
    <source>
        <dbReference type="Pfam" id="PF23282"/>
    </source>
</evidence>
<dbReference type="eggNOG" id="ENOG502QQJE">
    <property type="taxonomic scope" value="Eukaryota"/>
</dbReference>
<dbReference type="AlphaFoldDB" id="W9QWX6"/>
<dbReference type="PANTHER" id="PTHR11017:SF271">
    <property type="entry name" value="DISEASE RESISTANCE PROTEIN (TIR-NBS-LRR CLASS) FAMILY"/>
    <property type="match status" value="1"/>
</dbReference>
<keyword evidence="4" id="KW-1185">Reference proteome</keyword>
<dbReference type="Proteomes" id="UP000030645">
    <property type="component" value="Unassembled WGS sequence"/>
</dbReference>
<accession>W9QWX6</accession>
<evidence type="ECO:0000256" key="1">
    <source>
        <dbReference type="ARBA" id="ARBA00022737"/>
    </source>
</evidence>
<organism evidence="3 4">
    <name type="scientific">Morus notabilis</name>
    <dbReference type="NCBI Taxonomy" id="981085"/>
    <lineage>
        <taxon>Eukaryota</taxon>
        <taxon>Viridiplantae</taxon>
        <taxon>Streptophyta</taxon>
        <taxon>Embryophyta</taxon>
        <taxon>Tracheophyta</taxon>
        <taxon>Spermatophyta</taxon>
        <taxon>Magnoliopsida</taxon>
        <taxon>eudicotyledons</taxon>
        <taxon>Gunneridae</taxon>
        <taxon>Pentapetalae</taxon>
        <taxon>rosids</taxon>
        <taxon>fabids</taxon>
        <taxon>Rosales</taxon>
        <taxon>Moraceae</taxon>
        <taxon>Moreae</taxon>
        <taxon>Morus</taxon>
    </lineage>
</organism>
<feature type="domain" description="Disease resistance protein Roq1-like winged-helix" evidence="2">
    <location>
        <begin position="2"/>
        <end position="50"/>
    </location>
</feature>
<dbReference type="InterPro" id="IPR044974">
    <property type="entry name" value="Disease_R_plants"/>
</dbReference>
<dbReference type="SUPFAM" id="SSF52058">
    <property type="entry name" value="L domain-like"/>
    <property type="match status" value="1"/>
</dbReference>
<reference evidence="4" key="1">
    <citation type="submission" date="2013-01" db="EMBL/GenBank/DDBJ databases">
        <title>Draft Genome Sequence of a Mulberry Tree, Morus notabilis C.K. Schneid.</title>
        <authorList>
            <person name="He N."/>
            <person name="Zhao S."/>
        </authorList>
    </citation>
    <scope>NUCLEOTIDE SEQUENCE</scope>
</reference>
<evidence type="ECO:0000313" key="4">
    <source>
        <dbReference type="Proteomes" id="UP000030645"/>
    </source>
</evidence>
<dbReference type="STRING" id="981085.W9QWX6"/>
<evidence type="ECO:0000313" key="3">
    <source>
        <dbReference type="EMBL" id="EXB56756.1"/>
    </source>
</evidence>
<dbReference type="PANTHER" id="PTHR11017">
    <property type="entry name" value="LEUCINE-RICH REPEAT-CONTAINING PROTEIN"/>
    <property type="match status" value="1"/>
</dbReference>
<proteinExistence type="predicted"/>
<dbReference type="EMBL" id="KE344310">
    <property type="protein sequence ID" value="EXB56756.1"/>
    <property type="molecule type" value="Genomic_DNA"/>
</dbReference>
<sequence>MDMNYVQEILGGCGLYAETGLRHLLITVSERNKIMMHDLLRDMGRAVVEENLTNRPEERSRLWFHEDVLGVLKDEMGTGSIEGLLLDMERVEKLLKELKILNLSHSNYLTQTPDFSNLPNLGQLILKCCTRLSKESNGTICIPLEDSSQYIKGKYSQRDCEEIGESDNWEEIGIRFLQKNQRNKARNRKETIRRTKNYRIRLILHPRQDPIH</sequence>
<dbReference type="GO" id="GO:0006952">
    <property type="term" value="P:defense response"/>
    <property type="evidence" value="ECO:0007669"/>
    <property type="project" value="InterPro"/>
</dbReference>
<protein>
    <submittedName>
        <fullName evidence="3">TMV resistance protein N</fullName>
    </submittedName>
</protein>
<keyword evidence="1" id="KW-0677">Repeat</keyword>
<name>W9QWX6_9ROSA</name>